<evidence type="ECO:0000259" key="1">
    <source>
        <dbReference type="SMART" id="SM01001"/>
    </source>
</evidence>
<accession>A0A8H2QTG4</accession>
<dbReference type="GO" id="GO:0006189">
    <property type="term" value="P:'de novo' IMP biosynthetic process"/>
    <property type="evidence" value="ECO:0007669"/>
    <property type="project" value="InterPro"/>
</dbReference>
<protein>
    <submittedName>
        <fullName evidence="2">Phosphoribosylaminoimidazole carboxylase, catalytic subunit</fullName>
    </submittedName>
</protein>
<dbReference type="PANTHER" id="PTHR43064:SF1">
    <property type="entry name" value="SLL1489 PROTEIN"/>
    <property type="match status" value="1"/>
</dbReference>
<dbReference type="SUPFAM" id="SSF52255">
    <property type="entry name" value="N5-CAIR mutase (phosphoribosylaminoimidazole carboxylase, PurE)"/>
    <property type="match status" value="1"/>
</dbReference>
<dbReference type="Pfam" id="PF00731">
    <property type="entry name" value="AIRC"/>
    <property type="match status" value="1"/>
</dbReference>
<organism evidence="2 3">
    <name type="scientific">Urinicoccus massiliensis</name>
    <dbReference type="NCBI Taxonomy" id="1723382"/>
    <lineage>
        <taxon>Bacteria</taxon>
        <taxon>Bacillati</taxon>
        <taxon>Bacillota</taxon>
        <taxon>Tissierellia</taxon>
        <taxon>Tissierellales</taxon>
        <taxon>Peptoniphilaceae</taxon>
        <taxon>Urinicoccus</taxon>
    </lineage>
</organism>
<dbReference type="EMBL" id="CAACYI010000001">
    <property type="protein sequence ID" value="VFB16870.1"/>
    <property type="molecule type" value="Genomic_DNA"/>
</dbReference>
<comment type="caution">
    <text evidence="2">The sequence shown here is derived from an EMBL/GenBank/DDBJ whole genome shotgun (WGS) entry which is preliminary data.</text>
</comment>
<dbReference type="InterPro" id="IPR000031">
    <property type="entry name" value="PurE_dom"/>
</dbReference>
<proteinExistence type="predicted"/>
<evidence type="ECO:0000313" key="2">
    <source>
        <dbReference type="EMBL" id="VFB16870.1"/>
    </source>
</evidence>
<dbReference type="Proteomes" id="UP000377798">
    <property type="component" value="Unassembled WGS sequence"/>
</dbReference>
<reference evidence="2 3" key="1">
    <citation type="submission" date="2019-02" db="EMBL/GenBank/DDBJ databases">
        <authorList>
            <consortium name="Pathogen Informatics"/>
        </authorList>
    </citation>
    <scope>NUCLEOTIDE SEQUENCE [LARGE SCALE GENOMIC DNA]</scope>
    <source>
        <strain evidence="2 3">3012STDY7089603</strain>
    </source>
</reference>
<keyword evidence="3" id="KW-1185">Reference proteome</keyword>
<dbReference type="RefSeq" id="WP_131749540.1">
    <property type="nucleotide sequence ID" value="NZ_CAACYI010000001.1"/>
</dbReference>
<dbReference type="GO" id="GO:0016787">
    <property type="term" value="F:hydrolase activity"/>
    <property type="evidence" value="ECO:0007669"/>
    <property type="project" value="InterPro"/>
</dbReference>
<gene>
    <name evidence="2" type="ORF">NCTC13150_01443</name>
</gene>
<dbReference type="PANTHER" id="PTHR43064">
    <property type="entry name" value="PHOSPHORIBOSYLAMINOIMIDAZOLE CARBOXYLASE-RELATED"/>
    <property type="match status" value="1"/>
</dbReference>
<dbReference type="InterPro" id="IPR039476">
    <property type="entry name" value="P2CMN_synthase_LarB"/>
</dbReference>
<sequence>MNESQVKKIISDCLDGQLSLDEASSQVLGVLKLGDAQVDLDRKDRCGFQEVIYGKSKTIPQVVEILGAMAQRGLDNILVTKASAQMGQVLVEKFSGSYDIASQLYHYGSYPPAVDQATLLCAGTSDLPIAQECFLTLKALGISCNFIKDVGVAGIHRLLNYQDDLARSKVVIVIAGMEGALLSVVGGLVKCPLIGVPTSVGYGASFQGLAALLSMLNSCAAGSAVVNIDNGFGAAVLASRILQVH</sequence>
<dbReference type="NCBIfam" id="NF033503">
    <property type="entry name" value="LarB"/>
    <property type="match status" value="1"/>
</dbReference>
<dbReference type="SMART" id="SM01001">
    <property type="entry name" value="AIRC"/>
    <property type="match status" value="1"/>
</dbReference>
<dbReference type="AlphaFoldDB" id="A0A8H2QTG4"/>
<dbReference type="Gene3D" id="3.40.50.1970">
    <property type="match status" value="1"/>
</dbReference>
<evidence type="ECO:0000313" key="3">
    <source>
        <dbReference type="Proteomes" id="UP000377798"/>
    </source>
</evidence>
<feature type="domain" description="PurE" evidence="1">
    <location>
        <begin position="115"/>
        <end position="244"/>
    </location>
</feature>
<name>A0A8H2QTG4_9FIRM</name>